<keyword evidence="1" id="KW-0732">Signal</keyword>
<organism evidence="2 3">
    <name type="scientific">Tigriopus californicus</name>
    <name type="common">Marine copepod</name>
    <dbReference type="NCBI Taxonomy" id="6832"/>
    <lineage>
        <taxon>Eukaryota</taxon>
        <taxon>Metazoa</taxon>
        <taxon>Ecdysozoa</taxon>
        <taxon>Arthropoda</taxon>
        <taxon>Crustacea</taxon>
        <taxon>Multicrustacea</taxon>
        <taxon>Hexanauplia</taxon>
        <taxon>Copepoda</taxon>
        <taxon>Harpacticoida</taxon>
        <taxon>Harpacticidae</taxon>
        <taxon>Tigriopus</taxon>
    </lineage>
</organism>
<feature type="signal peptide" evidence="1">
    <location>
        <begin position="1"/>
        <end position="19"/>
    </location>
</feature>
<evidence type="ECO:0000313" key="3">
    <source>
        <dbReference type="Proteomes" id="UP000318571"/>
    </source>
</evidence>
<accession>A0A553PTM3</accession>
<evidence type="ECO:0000313" key="2">
    <source>
        <dbReference type="EMBL" id="TRY81029.1"/>
    </source>
</evidence>
<name>A0A553PTM3_TIGCA</name>
<evidence type="ECO:0000256" key="1">
    <source>
        <dbReference type="SAM" id="SignalP"/>
    </source>
</evidence>
<feature type="chain" id="PRO_5021794764" description="MSP domain-containing protein" evidence="1">
    <location>
        <begin position="20"/>
        <end position="275"/>
    </location>
</feature>
<dbReference type="EMBL" id="VCGU01000001">
    <property type="protein sequence ID" value="TRY81029.1"/>
    <property type="molecule type" value="Genomic_DNA"/>
</dbReference>
<reference evidence="2 3" key="1">
    <citation type="journal article" date="2018" name="Nat. Ecol. Evol.">
        <title>Genomic signatures of mitonuclear coevolution across populations of Tigriopus californicus.</title>
        <authorList>
            <person name="Barreto F.S."/>
            <person name="Watson E.T."/>
            <person name="Lima T.G."/>
            <person name="Willett C.S."/>
            <person name="Edmands S."/>
            <person name="Li W."/>
            <person name="Burton R.S."/>
        </authorList>
    </citation>
    <scope>NUCLEOTIDE SEQUENCE [LARGE SCALE GENOMIC DNA]</scope>
    <source>
        <strain evidence="2 3">San Diego</strain>
    </source>
</reference>
<proteinExistence type="predicted"/>
<comment type="caution">
    <text evidence="2">The sequence shown here is derived from an EMBL/GenBank/DDBJ whole genome shotgun (WGS) entry which is preliminary data.</text>
</comment>
<dbReference type="AlphaFoldDB" id="A0A553PTM3"/>
<evidence type="ECO:0008006" key="4">
    <source>
        <dbReference type="Google" id="ProtNLM"/>
    </source>
</evidence>
<keyword evidence="3" id="KW-1185">Reference proteome</keyword>
<dbReference type="Proteomes" id="UP000318571">
    <property type="component" value="Chromosome 12"/>
</dbReference>
<sequence length="275" mass="30189">MKGVYLFLVYALAGHKAAANVDHIKSTDQLVLTYQPSEAYPLFVSPGSTTELHFKLKNNGDDSRFAIRKSSSIGPEVFGESISEIFVERATIQDFNIGNIQIPVQPEKKVTMEIEVSPMDESITNTMDSAKKSVVFTIGEAVSEQEPPQIEHWVWLHSDCKVKDTACQNSTWDAEFKVHDLGVGLQSLDIQTMGKDSHDVPLFYKYHNFAIGSTDEVTVITHASCCVEGVSVTATDLQNNQITRDFPNKDNGSSSASTTCVAATLLVVISILINL</sequence>
<gene>
    <name evidence="2" type="ORF">TCAL_04562</name>
</gene>
<protein>
    <recommendedName>
        <fullName evidence="4">MSP domain-containing protein</fullName>
    </recommendedName>
</protein>